<reference evidence="1 2" key="1">
    <citation type="journal article" date="2019" name="Nat. Ecol. Evol.">
        <title>Megaphylogeny resolves global patterns of mushroom evolution.</title>
        <authorList>
            <person name="Varga T."/>
            <person name="Krizsan K."/>
            <person name="Foldi C."/>
            <person name="Dima B."/>
            <person name="Sanchez-Garcia M."/>
            <person name="Sanchez-Ramirez S."/>
            <person name="Szollosi G.J."/>
            <person name="Szarkandi J.G."/>
            <person name="Papp V."/>
            <person name="Albert L."/>
            <person name="Andreopoulos W."/>
            <person name="Angelini C."/>
            <person name="Antonin V."/>
            <person name="Barry K.W."/>
            <person name="Bougher N.L."/>
            <person name="Buchanan P."/>
            <person name="Buyck B."/>
            <person name="Bense V."/>
            <person name="Catcheside P."/>
            <person name="Chovatia M."/>
            <person name="Cooper J."/>
            <person name="Damon W."/>
            <person name="Desjardin D."/>
            <person name="Finy P."/>
            <person name="Geml J."/>
            <person name="Haridas S."/>
            <person name="Hughes K."/>
            <person name="Justo A."/>
            <person name="Karasinski D."/>
            <person name="Kautmanova I."/>
            <person name="Kiss B."/>
            <person name="Kocsube S."/>
            <person name="Kotiranta H."/>
            <person name="LaButti K.M."/>
            <person name="Lechner B.E."/>
            <person name="Liimatainen K."/>
            <person name="Lipzen A."/>
            <person name="Lukacs Z."/>
            <person name="Mihaltcheva S."/>
            <person name="Morgado L.N."/>
            <person name="Niskanen T."/>
            <person name="Noordeloos M.E."/>
            <person name="Ohm R.A."/>
            <person name="Ortiz-Santana B."/>
            <person name="Ovrebo C."/>
            <person name="Racz N."/>
            <person name="Riley R."/>
            <person name="Savchenko A."/>
            <person name="Shiryaev A."/>
            <person name="Soop K."/>
            <person name="Spirin V."/>
            <person name="Szebenyi C."/>
            <person name="Tomsovsky M."/>
            <person name="Tulloss R.E."/>
            <person name="Uehling J."/>
            <person name="Grigoriev I.V."/>
            <person name="Vagvolgyi C."/>
            <person name="Papp T."/>
            <person name="Martin F.M."/>
            <person name="Miettinen O."/>
            <person name="Hibbett D.S."/>
            <person name="Nagy L.G."/>
        </authorList>
    </citation>
    <scope>NUCLEOTIDE SEQUENCE [LARGE SCALE GENOMIC DNA]</scope>
    <source>
        <strain evidence="1 2">NL-1719</strain>
    </source>
</reference>
<organism evidence="1 2">
    <name type="scientific">Pluteus cervinus</name>
    <dbReference type="NCBI Taxonomy" id="181527"/>
    <lineage>
        <taxon>Eukaryota</taxon>
        <taxon>Fungi</taxon>
        <taxon>Dikarya</taxon>
        <taxon>Basidiomycota</taxon>
        <taxon>Agaricomycotina</taxon>
        <taxon>Agaricomycetes</taxon>
        <taxon>Agaricomycetidae</taxon>
        <taxon>Agaricales</taxon>
        <taxon>Pluteineae</taxon>
        <taxon>Pluteaceae</taxon>
        <taxon>Pluteus</taxon>
    </lineage>
</organism>
<dbReference type="Proteomes" id="UP000308600">
    <property type="component" value="Unassembled WGS sequence"/>
</dbReference>
<accession>A0ACD3AFS5</accession>
<keyword evidence="2" id="KW-1185">Reference proteome</keyword>
<protein>
    <submittedName>
        <fullName evidence="1">Uncharacterized protein</fullName>
    </submittedName>
</protein>
<gene>
    <name evidence="1" type="ORF">BDN72DRAFT_846637</name>
</gene>
<sequence length="277" mass="31951">MSEPKDTQPIFPPEIEEIIFSLCAQSNLEKSGNLILVAKRVYHWLKPQLYEVVIFHGDDTHGRLRFDSNLLEVHGQHVRHILFWDLAIGTHKRYYDDPATCLSRCPNIVNVALWNPYTVYDGTLVDQILSLPLTHLSFDVSSLHYALTKYSLSKPLIFKFVTHLELIGLDISATMDEIERYFPSVTHIALNADRGLPAQDILRCWKNKLQVLVLYFGRSIFGDNVRIADVPDDPRVIVMPQSQDYVYDWNEATRDGPGSIWRKAEVKVKRRRSEFGL</sequence>
<evidence type="ECO:0000313" key="2">
    <source>
        <dbReference type="Proteomes" id="UP000308600"/>
    </source>
</evidence>
<name>A0ACD3AFS5_9AGAR</name>
<evidence type="ECO:0000313" key="1">
    <source>
        <dbReference type="EMBL" id="TFK64391.1"/>
    </source>
</evidence>
<proteinExistence type="predicted"/>
<dbReference type="EMBL" id="ML208476">
    <property type="protein sequence ID" value="TFK64391.1"/>
    <property type="molecule type" value="Genomic_DNA"/>
</dbReference>